<keyword evidence="1" id="KW-0732">Signal</keyword>
<reference evidence="2" key="1">
    <citation type="submission" date="2020-02" db="EMBL/GenBank/DDBJ databases">
        <authorList>
            <person name="Gao J."/>
            <person name="Sun J."/>
        </authorList>
    </citation>
    <scope>NUCLEOTIDE SEQUENCE</scope>
    <source>
        <strain evidence="2">602-2</strain>
    </source>
</reference>
<dbReference type="AlphaFoldDB" id="A0A6G4QUK1"/>
<protein>
    <recommendedName>
        <fullName evidence="3">Tetratricopeptide repeat protein</fullName>
    </recommendedName>
</protein>
<evidence type="ECO:0000313" key="2">
    <source>
        <dbReference type="EMBL" id="NGM49004.1"/>
    </source>
</evidence>
<proteinExistence type="predicted"/>
<evidence type="ECO:0000256" key="1">
    <source>
        <dbReference type="SAM" id="SignalP"/>
    </source>
</evidence>
<dbReference type="EMBL" id="JAAKGT010000002">
    <property type="protein sequence ID" value="NGM49004.1"/>
    <property type="molecule type" value="Genomic_DNA"/>
</dbReference>
<organism evidence="2">
    <name type="scientific">Caulobacter sp. 602-2</name>
    <dbReference type="NCBI Taxonomy" id="2710887"/>
    <lineage>
        <taxon>Bacteria</taxon>
        <taxon>Pseudomonadati</taxon>
        <taxon>Pseudomonadota</taxon>
        <taxon>Alphaproteobacteria</taxon>
        <taxon>Caulobacterales</taxon>
        <taxon>Caulobacteraceae</taxon>
        <taxon>Caulobacter</taxon>
    </lineage>
</organism>
<accession>A0A6G4QUK1</accession>
<gene>
    <name evidence="2" type="ORF">G5B46_05230</name>
</gene>
<feature type="signal peptide" evidence="1">
    <location>
        <begin position="1"/>
        <end position="22"/>
    </location>
</feature>
<name>A0A6G4QUK1_9CAUL</name>
<feature type="chain" id="PRO_5026152518" description="Tetratricopeptide repeat protein" evidence="1">
    <location>
        <begin position="23"/>
        <end position="508"/>
    </location>
</feature>
<comment type="caution">
    <text evidence="2">The sequence shown here is derived from an EMBL/GenBank/DDBJ whole genome shotgun (WGS) entry which is preliminary data.</text>
</comment>
<dbReference type="RefSeq" id="WP_165256791.1">
    <property type="nucleotide sequence ID" value="NZ_JAAKGT010000002.1"/>
</dbReference>
<sequence length="508" mass="54853">MTRLTARAALLAAAGLSSIALARPALARTAETAAFGVQAQQLADAAGAQGGRACEAPMIGQVAATTDAAGFDQLDVAPREVLLQIRMNCAARAGGRPTATAAARRLTAGEFQPEVRGGAALQVALDDLARSDTRSLAQNIRIVLETTPDRAVALPLQLYALVLSDRDLDPAFITALRRAPWTTEEAHSKVDNDWALREAVQAADAGDMTRASAALSRASEPSVLMAVYQDRRFERLWPQMQAEGRFDWRAKETARLAGIDERIAREPRRLELVVQRIQALRYLERYDEARAVGADYARRLEKDNAFDDQNDQKAWVLYAYASVLDDLGETAPADAALVTAADGSDKISQHVNRAALLVQQGRAAEALETLDKIPPGYGSPYGRMVTASNRLCALALLDRRQEAEAELAKLTSNWRDEPGSAVHGLACLQRDDEAAALLIHWLEDPGLRGDALAWFRTGRQPPGAKAAADKTPPILRRASQLGARPDVQAALAKVGRPLDYDLASQYGS</sequence>
<dbReference type="SUPFAM" id="SSF48452">
    <property type="entry name" value="TPR-like"/>
    <property type="match status" value="1"/>
</dbReference>
<dbReference type="InterPro" id="IPR011990">
    <property type="entry name" value="TPR-like_helical_dom_sf"/>
</dbReference>
<evidence type="ECO:0008006" key="3">
    <source>
        <dbReference type="Google" id="ProtNLM"/>
    </source>
</evidence>